<evidence type="ECO:0000313" key="2">
    <source>
        <dbReference type="EMBL" id="QEE86736.1"/>
    </source>
</evidence>
<keyword evidence="2" id="KW-0614">Plasmid</keyword>
<dbReference type="Pfam" id="PF10617">
    <property type="entry name" value="DUF2474"/>
    <property type="match status" value="1"/>
</dbReference>
<sequence>MAITEFVEGNGDNAPQRLARRIGWFVAIWTLSTVALFATASLIHIIIPK</sequence>
<dbReference type="RefSeq" id="WP_128106332.1">
    <property type="nucleotide sequence ID" value="NZ_CP042809.1"/>
</dbReference>
<dbReference type="KEGG" id="aoy:EOV40_013460"/>
<gene>
    <name evidence="2" type="ORF">EOV40_013460</name>
</gene>
<dbReference type="EMBL" id="CP042809">
    <property type="protein sequence ID" value="QEE86736.1"/>
    <property type="molecule type" value="Genomic_DNA"/>
</dbReference>
<evidence type="ECO:0000256" key="1">
    <source>
        <dbReference type="SAM" id="Phobius"/>
    </source>
</evidence>
<evidence type="ECO:0000313" key="3">
    <source>
        <dbReference type="Proteomes" id="UP000287027"/>
    </source>
</evidence>
<protein>
    <submittedName>
        <fullName evidence="2">DUF2474 domain-containing protein</fullName>
    </submittedName>
</protein>
<name>A0A5B9GPU8_9PROT</name>
<reference evidence="2 3" key="1">
    <citation type="submission" date="2019-08" db="EMBL/GenBank/DDBJ databases">
        <title>Acetobacter oryzioeni sp. nov., isolated from Korean rice wine vinegar.</title>
        <authorList>
            <person name="Baek J.H."/>
            <person name="Kim K.H."/>
            <person name="Jeon C.O."/>
            <person name="Han D.M."/>
        </authorList>
    </citation>
    <scope>NUCLEOTIDE SEQUENCE [LARGE SCALE GENOMIC DNA]</scope>
    <source>
        <strain evidence="2 3">B6</strain>
        <plasmid evidence="2 3">unnamed1</plasmid>
    </source>
</reference>
<dbReference type="InterPro" id="IPR018895">
    <property type="entry name" value="DUF2474"/>
</dbReference>
<feature type="transmembrane region" description="Helical" evidence="1">
    <location>
        <begin position="22"/>
        <end position="47"/>
    </location>
</feature>
<keyword evidence="1" id="KW-0472">Membrane</keyword>
<geneLocation type="plasmid" evidence="2 3">
    <name>unnamed1</name>
</geneLocation>
<dbReference type="Proteomes" id="UP000287027">
    <property type="component" value="Plasmid unnamed1"/>
</dbReference>
<keyword evidence="1" id="KW-1133">Transmembrane helix</keyword>
<accession>A0A5B9GPU8</accession>
<dbReference type="AlphaFoldDB" id="A0A5B9GPU8"/>
<organism evidence="2 3">
    <name type="scientific">Acetobacter oryzoeni</name>
    <dbReference type="NCBI Taxonomy" id="2500548"/>
    <lineage>
        <taxon>Bacteria</taxon>
        <taxon>Pseudomonadati</taxon>
        <taxon>Pseudomonadota</taxon>
        <taxon>Alphaproteobacteria</taxon>
        <taxon>Acetobacterales</taxon>
        <taxon>Acetobacteraceae</taxon>
        <taxon>Acetobacter</taxon>
    </lineage>
</organism>
<keyword evidence="3" id="KW-1185">Reference proteome</keyword>
<proteinExistence type="predicted"/>
<keyword evidence="1" id="KW-0812">Transmembrane</keyword>